<dbReference type="InterPro" id="IPR019861">
    <property type="entry name" value="PorP/SprF_Bacteroidetes"/>
</dbReference>
<organism evidence="2 3">
    <name type="scientific">Pedobacter terrae</name>
    <dbReference type="NCBI Taxonomy" id="405671"/>
    <lineage>
        <taxon>Bacteria</taxon>
        <taxon>Pseudomonadati</taxon>
        <taxon>Bacteroidota</taxon>
        <taxon>Sphingobacteriia</taxon>
        <taxon>Sphingobacteriales</taxon>
        <taxon>Sphingobacteriaceae</taxon>
        <taxon>Pedobacter</taxon>
    </lineage>
</organism>
<proteinExistence type="predicted"/>
<dbReference type="STRING" id="405671.SAMN05421827_1362"/>
<dbReference type="AlphaFoldDB" id="A0A1G8ECN7"/>
<dbReference type="Proteomes" id="UP000199643">
    <property type="component" value="Unassembled WGS sequence"/>
</dbReference>
<dbReference type="OrthoDB" id="891773at2"/>
<evidence type="ECO:0000313" key="2">
    <source>
        <dbReference type="EMBL" id="SDH67682.1"/>
    </source>
</evidence>
<keyword evidence="1" id="KW-0732">Signal</keyword>
<reference evidence="3" key="1">
    <citation type="submission" date="2016-10" db="EMBL/GenBank/DDBJ databases">
        <authorList>
            <person name="Varghese N."/>
            <person name="Submissions S."/>
        </authorList>
    </citation>
    <scope>NUCLEOTIDE SEQUENCE [LARGE SCALE GENOMIC DNA]</scope>
    <source>
        <strain evidence="3">DSM 17933</strain>
    </source>
</reference>
<dbReference type="Pfam" id="PF11751">
    <property type="entry name" value="PorP_SprF"/>
    <property type="match status" value="1"/>
</dbReference>
<feature type="chain" id="PRO_5011432527" evidence="1">
    <location>
        <begin position="23"/>
        <end position="289"/>
    </location>
</feature>
<feature type="signal peptide" evidence="1">
    <location>
        <begin position="1"/>
        <end position="22"/>
    </location>
</feature>
<accession>A0A1G8ECN7</accession>
<sequence>MKRIKTTLLILAALIGVSKVNAQTNPLLNQYFNNTYLANPAMAGLAEGATADLAFRSQWNNIPGAPMVQNLSATYGWERVGVGLNMNLDKAGLQRQTRILASYAYHLPLNGSAKLHFGLSAGFINQRVDMQDLIGNPNDPQVGVYNTDHKTYFDGDFGVGLTSQHLVLDFALVNLKNYFNRDKLKLINTPAVYAAAGYKIDLGESLFQPKVAYRSFTGIADIVDIGGQLGVANQQLLFTAMYHTSKSASFGVGLHYKKKYMINTAYNTQTGNLSGYTAGSFEINLGINW</sequence>
<protein>
    <submittedName>
        <fullName evidence="2">Type IX secretion system membrane protein, PorP/SprF family</fullName>
    </submittedName>
</protein>
<gene>
    <name evidence="2" type="ORF">SAMN05421827_1362</name>
</gene>
<dbReference type="RefSeq" id="WP_090504983.1">
    <property type="nucleotide sequence ID" value="NZ_FNCH01000036.1"/>
</dbReference>
<dbReference type="EMBL" id="FNCH01000036">
    <property type="protein sequence ID" value="SDH67682.1"/>
    <property type="molecule type" value="Genomic_DNA"/>
</dbReference>
<evidence type="ECO:0000313" key="3">
    <source>
        <dbReference type="Proteomes" id="UP000199643"/>
    </source>
</evidence>
<evidence type="ECO:0000256" key="1">
    <source>
        <dbReference type="SAM" id="SignalP"/>
    </source>
</evidence>
<dbReference type="NCBIfam" id="TIGR03519">
    <property type="entry name" value="T9SS_PorP_fam"/>
    <property type="match status" value="1"/>
</dbReference>
<keyword evidence="3" id="KW-1185">Reference proteome</keyword>
<name>A0A1G8ECN7_9SPHI</name>